<dbReference type="Proteomes" id="UP000835052">
    <property type="component" value="Unassembled WGS sequence"/>
</dbReference>
<evidence type="ECO:0000256" key="3">
    <source>
        <dbReference type="SAM" id="SignalP"/>
    </source>
</evidence>
<organism evidence="4 5">
    <name type="scientific">Caenorhabditis auriculariae</name>
    <dbReference type="NCBI Taxonomy" id="2777116"/>
    <lineage>
        <taxon>Eukaryota</taxon>
        <taxon>Metazoa</taxon>
        <taxon>Ecdysozoa</taxon>
        <taxon>Nematoda</taxon>
        <taxon>Chromadorea</taxon>
        <taxon>Rhabditida</taxon>
        <taxon>Rhabditina</taxon>
        <taxon>Rhabditomorpha</taxon>
        <taxon>Rhabditoidea</taxon>
        <taxon>Rhabditidae</taxon>
        <taxon>Peloderinae</taxon>
        <taxon>Caenorhabditis</taxon>
    </lineage>
</organism>
<keyword evidence="3" id="KW-0732">Signal</keyword>
<dbReference type="GO" id="GO:0016020">
    <property type="term" value="C:membrane"/>
    <property type="evidence" value="ECO:0007669"/>
    <property type="project" value="UniProtKB-SubCell"/>
</dbReference>
<keyword evidence="1 2" id="KW-0472">Membrane</keyword>
<dbReference type="InterPro" id="IPR033308">
    <property type="entry name" value="PGAP5/Cdc1/Ted1"/>
</dbReference>
<accession>A0A8S1HEQ3</accession>
<keyword evidence="2" id="KW-0812">Transmembrane</keyword>
<dbReference type="EMBL" id="CAJGYM010000052">
    <property type="protein sequence ID" value="CAD6195216.1"/>
    <property type="molecule type" value="Genomic_DNA"/>
</dbReference>
<evidence type="ECO:0000256" key="1">
    <source>
        <dbReference type="ARBA" id="ARBA00023136"/>
    </source>
</evidence>
<reference evidence="4" key="1">
    <citation type="submission" date="2020-10" db="EMBL/GenBank/DDBJ databases">
        <authorList>
            <person name="Kikuchi T."/>
        </authorList>
    </citation>
    <scope>NUCLEOTIDE SEQUENCE</scope>
    <source>
        <strain evidence="4">NKZ352</strain>
    </source>
</reference>
<dbReference type="PANTHER" id="PTHR13315:SF4">
    <property type="entry name" value="METALLOPHOSPHOESTERASE, ISOFORM E"/>
    <property type="match status" value="1"/>
</dbReference>
<evidence type="ECO:0000313" key="4">
    <source>
        <dbReference type="EMBL" id="CAD6195216.1"/>
    </source>
</evidence>
<proteinExistence type="predicted"/>
<feature type="signal peptide" evidence="3">
    <location>
        <begin position="1"/>
        <end position="23"/>
    </location>
</feature>
<evidence type="ECO:0000256" key="2">
    <source>
        <dbReference type="SAM" id="Phobius"/>
    </source>
</evidence>
<feature type="transmembrane region" description="Helical" evidence="2">
    <location>
        <begin position="296"/>
        <end position="314"/>
    </location>
</feature>
<dbReference type="GO" id="GO:0005783">
    <property type="term" value="C:endoplasmic reticulum"/>
    <property type="evidence" value="ECO:0007669"/>
    <property type="project" value="TreeGrafter"/>
</dbReference>
<keyword evidence="2" id="KW-1133">Transmembrane helix</keyword>
<feature type="chain" id="PRO_5035938483" description="Calcineurin-like phosphoesterase domain-containing protein" evidence="3">
    <location>
        <begin position="24"/>
        <end position="327"/>
    </location>
</feature>
<dbReference type="AlphaFoldDB" id="A0A8S1HEQ3"/>
<dbReference type="SUPFAM" id="SSF56300">
    <property type="entry name" value="Metallo-dependent phosphatases"/>
    <property type="match status" value="1"/>
</dbReference>
<dbReference type="PANTHER" id="PTHR13315">
    <property type="entry name" value="METALLO PHOSPHOESTERASE RELATED"/>
    <property type="match status" value="1"/>
</dbReference>
<keyword evidence="5" id="KW-1185">Reference proteome</keyword>
<name>A0A8S1HEQ3_9PELO</name>
<dbReference type="GO" id="GO:0016787">
    <property type="term" value="F:hydrolase activity"/>
    <property type="evidence" value="ECO:0007669"/>
    <property type="project" value="InterPro"/>
</dbReference>
<protein>
    <recommendedName>
        <fullName evidence="6">Calcineurin-like phosphoesterase domain-containing protein</fullName>
    </recommendedName>
</protein>
<gene>
    <name evidence="4" type="ORF">CAUJ_LOCUS11135</name>
</gene>
<comment type="caution">
    <text evidence="4">The sequence shown here is derived from an EMBL/GenBank/DDBJ whole genome shotgun (WGS) entry which is preliminary data.</text>
</comment>
<sequence>MRHKWRQLLGFPAFLLFLTVLWNEKASYWWAATTWPSASDDVSCTKVLLVADPQLIGYRHEPSNYGFLARWDSDRYLSSGYHAAKSHVNPDAIFFLGDLFDEGMEASHGEWLDTYQRFEEVFPIDDGQDVAYIFGDNDIGGEMEPVSQQAKDRFGRFFKTNLTNIAKKYMVIETYLFEEKNKRPLTPSTGTANPAAKIMLTHVPYLKAPYFYTDVGHSMDFIISAHDHTAAIYEIQRGQPQALVTSEILLNSPNYQKIIGPKEPLVELKVPTCSYRMGVANMGYGMLSICAADGSVTLYLYLFSLSLAALYILIQKLQRIKRYTWLK</sequence>
<evidence type="ECO:0008006" key="6">
    <source>
        <dbReference type="Google" id="ProtNLM"/>
    </source>
</evidence>
<dbReference type="Gene3D" id="3.60.21.10">
    <property type="match status" value="1"/>
</dbReference>
<dbReference type="GO" id="GO:0006506">
    <property type="term" value="P:GPI anchor biosynthetic process"/>
    <property type="evidence" value="ECO:0007669"/>
    <property type="project" value="InterPro"/>
</dbReference>
<evidence type="ECO:0000313" key="5">
    <source>
        <dbReference type="Proteomes" id="UP000835052"/>
    </source>
</evidence>
<dbReference type="InterPro" id="IPR029052">
    <property type="entry name" value="Metallo-depent_PP-like"/>
</dbReference>
<dbReference type="OrthoDB" id="5977743at2759"/>